<evidence type="ECO:0000256" key="1">
    <source>
        <dbReference type="SAM" id="MobiDB-lite"/>
    </source>
</evidence>
<accession>A0A7W7ZFM6</accession>
<evidence type="ECO:0000313" key="3">
    <source>
        <dbReference type="Proteomes" id="UP000540989"/>
    </source>
</evidence>
<comment type="caution">
    <text evidence="2">The sequence shown here is derived from an EMBL/GenBank/DDBJ whole genome shotgun (WGS) entry which is preliminary data.</text>
</comment>
<dbReference type="EMBL" id="JACHIP010000005">
    <property type="protein sequence ID" value="MBB5059003.1"/>
    <property type="molecule type" value="Genomic_DNA"/>
</dbReference>
<sequence>MIDPAEFDGSRLELGHENLSSPTPADVHSALETGPIGRGHPSGVDFTACLGGGCHCWRNQRWAKGIFQERAILGLHLEFYVSA</sequence>
<name>A0A7W7ZFM6_9BACT</name>
<organism evidence="2 3">
    <name type="scientific">Granulicella aggregans</name>
    <dbReference type="NCBI Taxonomy" id="474949"/>
    <lineage>
        <taxon>Bacteria</taxon>
        <taxon>Pseudomonadati</taxon>
        <taxon>Acidobacteriota</taxon>
        <taxon>Terriglobia</taxon>
        <taxon>Terriglobales</taxon>
        <taxon>Acidobacteriaceae</taxon>
        <taxon>Granulicella</taxon>
    </lineage>
</organism>
<keyword evidence="3" id="KW-1185">Reference proteome</keyword>
<evidence type="ECO:0000313" key="2">
    <source>
        <dbReference type="EMBL" id="MBB5059003.1"/>
    </source>
</evidence>
<proteinExistence type="predicted"/>
<feature type="region of interest" description="Disordered" evidence="1">
    <location>
        <begin position="1"/>
        <end position="38"/>
    </location>
</feature>
<gene>
    <name evidence="2" type="ORF">HDF16_003726</name>
</gene>
<protein>
    <submittedName>
        <fullName evidence="2">Uncharacterized protein</fullName>
    </submittedName>
</protein>
<dbReference type="AlphaFoldDB" id="A0A7W7ZFM6"/>
<reference evidence="2 3" key="1">
    <citation type="submission" date="2020-08" db="EMBL/GenBank/DDBJ databases">
        <title>Genomic Encyclopedia of Type Strains, Phase IV (KMG-V): Genome sequencing to study the core and pangenomes of soil and plant-associated prokaryotes.</title>
        <authorList>
            <person name="Whitman W."/>
        </authorList>
    </citation>
    <scope>NUCLEOTIDE SEQUENCE [LARGE SCALE GENOMIC DNA]</scope>
    <source>
        <strain evidence="2 3">M8UP14</strain>
    </source>
</reference>
<dbReference type="Proteomes" id="UP000540989">
    <property type="component" value="Unassembled WGS sequence"/>
</dbReference>